<evidence type="ECO:0000313" key="2">
    <source>
        <dbReference type="EMBL" id="TXC93427.1"/>
    </source>
</evidence>
<dbReference type="Proteomes" id="UP000321363">
    <property type="component" value="Unassembled WGS sequence"/>
</dbReference>
<protein>
    <recommendedName>
        <fullName evidence="4">Lipoprotein</fullName>
    </recommendedName>
</protein>
<organism evidence="2 3">
    <name type="scientific">Metabacillus litoralis</name>
    <dbReference type="NCBI Taxonomy" id="152268"/>
    <lineage>
        <taxon>Bacteria</taxon>
        <taxon>Bacillati</taxon>
        <taxon>Bacillota</taxon>
        <taxon>Bacilli</taxon>
        <taxon>Bacillales</taxon>
        <taxon>Bacillaceae</taxon>
        <taxon>Metabacillus</taxon>
    </lineage>
</organism>
<feature type="chain" id="PRO_5038559113" description="Lipoprotein" evidence="1">
    <location>
        <begin position="24"/>
        <end position="167"/>
    </location>
</feature>
<dbReference type="AlphaFoldDB" id="A0A5C6W621"/>
<dbReference type="RefSeq" id="WP_146946284.1">
    <property type="nucleotide sequence ID" value="NZ_VOQF01000001.1"/>
</dbReference>
<comment type="caution">
    <text evidence="2">The sequence shown here is derived from an EMBL/GenBank/DDBJ whole genome shotgun (WGS) entry which is preliminary data.</text>
</comment>
<gene>
    <name evidence="2" type="ORF">FS935_04355</name>
</gene>
<evidence type="ECO:0000256" key="1">
    <source>
        <dbReference type="SAM" id="SignalP"/>
    </source>
</evidence>
<feature type="signal peptide" evidence="1">
    <location>
        <begin position="1"/>
        <end position="23"/>
    </location>
</feature>
<evidence type="ECO:0000313" key="3">
    <source>
        <dbReference type="Proteomes" id="UP000321363"/>
    </source>
</evidence>
<keyword evidence="3" id="KW-1185">Reference proteome</keyword>
<dbReference type="EMBL" id="VOQF01000001">
    <property type="protein sequence ID" value="TXC93427.1"/>
    <property type="molecule type" value="Genomic_DNA"/>
</dbReference>
<sequence>MNKANVILILLISILIVGCQNSAEVVTGEVSEKLEYGESWLTVTGTEIKDKLVIVENGEEMDLTFEEGHKAILIDTSLHAGDIELDHTNFSIESEGEADITPYEALPSNEDFEYLEKDRVINFNKSSTGTLEGNLLFSFSEEEIKNNKNTLVVEFEGVEFRVPLKLN</sequence>
<accession>A0A5C6W621</accession>
<keyword evidence="1" id="KW-0732">Signal</keyword>
<proteinExistence type="predicted"/>
<reference evidence="2 3" key="1">
    <citation type="journal article" date="2005" name="Int. J. Syst. Evol. Microbiol.">
        <title>Bacillus litoralis sp. nov., isolated from a tidal flat of the Yellow Sea in Korea.</title>
        <authorList>
            <person name="Yoon J.H."/>
            <person name="Oh T.K."/>
        </authorList>
    </citation>
    <scope>NUCLEOTIDE SEQUENCE [LARGE SCALE GENOMIC DNA]</scope>
    <source>
        <strain evidence="2 3">SW-211</strain>
    </source>
</reference>
<dbReference type="PROSITE" id="PS51257">
    <property type="entry name" value="PROKAR_LIPOPROTEIN"/>
    <property type="match status" value="1"/>
</dbReference>
<evidence type="ECO:0008006" key="4">
    <source>
        <dbReference type="Google" id="ProtNLM"/>
    </source>
</evidence>
<name>A0A5C6W621_9BACI</name>